<keyword evidence="3" id="KW-1185">Reference proteome</keyword>
<evidence type="ECO:0000259" key="1">
    <source>
        <dbReference type="PROSITE" id="PS50805"/>
    </source>
</evidence>
<dbReference type="InterPro" id="IPR036051">
    <property type="entry name" value="KRAB_dom_sf"/>
</dbReference>
<feature type="domain" description="KRAB" evidence="1">
    <location>
        <begin position="5"/>
        <end position="76"/>
    </location>
</feature>
<organism evidence="2 3">
    <name type="scientific">Diceros bicornis minor</name>
    <name type="common">South-central black rhinoceros</name>
    <dbReference type="NCBI Taxonomy" id="77932"/>
    <lineage>
        <taxon>Eukaryota</taxon>
        <taxon>Metazoa</taxon>
        <taxon>Chordata</taxon>
        <taxon>Craniata</taxon>
        <taxon>Vertebrata</taxon>
        <taxon>Euteleostomi</taxon>
        <taxon>Mammalia</taxon>
        <taxon>Eutheria</taxon>
        <taxon>Laurasiatheria</taxon>
        <taxon>Perissodactyla</taxon>
        <taxon>Rhinocerotidae</taxon>
        <taxon>Diceros</taxon>
    </lineage>
</organism>
<dbReference type="InterPro" id="IPR050169">
    <property type="entry name" value="Krueppel_C2H2_ZnF"/>
</dbReference>
<dbReference type="PROSITE" id="PS50805">
    <property type="entry name" value="KRAB"/>
    <property type="match status" value="1"/>
</dbReference>
<dbReference type="PANTHER" id="PTHR23232:SF102">
    <property type="entry name" value="KRAB DOMAIN-CONTAINING PROTEIN"/>
    <property type="match status" value="1"/>
</dbReference>
<dbReference type="PANTHER" id="PTHR23232">
    <property type="entry name" value="KRAB DOMAIN C2H2 ZINC FINGER"/>
    <property type="match status" value="1"/>
</dbReference>
<reference evidence="2 3" key="1">
    <citation type="journal article" date="2020" name="Mol. Biol. Evol.">
        <title>Interspecific Gene Flow and the Evolution of Specialization in Black and White Rhinoceros.</title>
        <authorList>
            <person name="Moodley Y."/>
            <person name="Westbury M.V."/>
            <person name="Russo I.M."/>
            <person name="Gopalakrishnan S."/>
            <person name="Rakotoarivelo A."/>
            <person name="Olsen R.A."/>
            <person name="Prost S."/>
            <person name="Tunstall T."/>
            <person name="Ryder O.A."/>
            <person name="Dalen L."/>
            <person name="Bruford M.W."/>
        </authorList>
    </citation>
    <scope>NUCLEOTIDE SEQUENCE [LARGE SCALE GENOMIC DNA]</scope>
    <source>
        <strain evidence="2">SBR-YM</strain>
        <tissue evidence="2">Skin</tissue>
    </source>
</reference>
<feature type="non-terminal residue" evidence="2">
    <location>
        <position position="80"/>
    </location>
</feature>
<sequence length="80" mass="9459">FQRSMTFRDVAIDFSRQEWEYLDPVQKILYWDVTMENYGILVSLGHSNSKPDMSTLLEQGKEPCTVVREETRCCTSKYEQ</sequence>
<feature type="non-terminal residue" evidence="2">
    <location>
        <position position="1"/>
    </location>
</feature>
<gene>
    <name evidence="2" type="ORF">HPG69_015574</name>
</gene>
<dbReference type="Proteomes" id="UP000551758">
    <property type="component" value="Unassembled WGS sequence"/>
</dbReference>
<dbReference type="AlphaFoldDB" id="A0A7J7FFE0"/>
<dbReference type="EMBL" id="JACDTQ010000768">
    <property type="protein sequence ID" value="KAF5926376.1"/>
    <property type="molecule type" value="Genomic_DNA"/>
</dbReference>
<comment type="caution">
    <text evidence="2">The sequence shown here is derived from an EMBL/GenBank/DDBJ whole genome shotgun (WGS) entry which is preliminary data.</text>
</comment>
<proteinExistence type="predicted"/>
<protein>
    <recommendedName>
        <fullName evidence="1">KRAB domain-containing protein</fullName>
    </recommendedName>
</protein>
<dbReference type="GO" id="GO:0006355">
    <property type="term" value="P:regulation of DNA-templated transcription"/>
    <property type="evidence" value="ECO:0007669"/>
    <property type="project" value="InterPro"/>
</dbReference>
<dbReference type="SMART" id="SM00349">
    <property type="entry name" value="KRAB"/>
    <property type="match status" value="1"/>
</dbReference>
<name>A0A7J7FFE0_DICBM</name>
<dbReference type="InterPro" id="IPR001909">
    <property type="entry name" value="KRAB"/>
</dbReference>
<dbReference type="Gene3D" id="6.10.140.140">
    <property type="match status" value="1"/>
</dbReference>
<dbReference type="CDD" id="cd07765">
    <property type="entry name" value="KRAB_A-box"/>
    <property type="match status" value="1"/>
</dbReference>
<dbReference type="Pfam" id="PF01352">
    <property type="entry name" value="KRAB"/>
    <property type="match status" value="1"/>
</dbReference>
<evidence type="ECO:0000313" key="2">
    <source>
        <dbReference type="EMBL" id="KAF5926376.1"/>
    </source>
</evidence>
<evidence type="ECO:0000313" key="3">
    <source>
        <dbReference type="Proteomes" id="UP000551758"/>
    </source>
</evidence>
<dbReference type="SUPFAM" id="SSF109640">
    <property type="entry name" value="KRAB domain (Kruppel-associated box)"/>
    <property type="match status" value="1"/>
</dbReference>
<accession>A0A7J7FFE0</accession>